<keyword evidence="1" id="KW-0175">Coiled coil</keyword>
<dbReference type="PaxDb" id="55529-EKX39529"/>
<reference evidence="5" key="2">
    <citation type="submission" date="2012-11" db="EMBL/GenBank/DDBJ databases">
        <authorList>
            <person name="Kuo A."/>
            <person name="Curtis B.A."/>
            <person name="Tanifuji G."/>
            <person name="Burki F."/>
            <person name="Gruber A."/>
            <person name="Irimia M."/>
            <person name="Maruyama S."/>
            <person name="Arias M.C."/>
            <person name="Ball S.G."/>
            <person name="Gile G.H."/>
            <person name="Hirakawa Y."/>
            <person name="Hopkins J.F."/>
            <person name="Rensing S.A."/>
            <person name="Schmutz J."/>
            <person name="Symeonidi A."/>
            <person name="Elias M."/>
            <person name="Eveleigh R.J."/>
            <person name="Herman E.K."/>
            <person name="Klute M.J."/>
            <person name="Nakayama T."/>
            <person name="Obornik M."/>
            <person name="Reyes-Prieto A."/>
            <person name="Armbrust E.V."/>
            <person name="Aves S.J."/>
            <person name="Beiko R.G."/>
            <person name="Coutinho P."/>
            <person name="Dacks J.B."/>
            <person name="Durnford D.G."/>
            <person name="Fast N.M."/>
            <person name="Green B.R."/>
            <person name="Grisdale C."/>
            <person name="Hempe F."/>
            <person name="Henrissat B."/>
            <person name="Hoppner M.P."/>
            <person name="Ishida K.-I."/>
            <person name="Kim E."/>
            <person name="Koreny L."/>
            <person name="Kroth P.G."/>
            <person name="Liu Y."/>
            <person name="Malik S.-B."/>
            <person name="Maier U.G."/>
            <person name="McRose D."/>
            <person name="Mock T."/>
            <person name="Neilson J.A."/>
            <person name="Onodera N.T."/>
            <person name="Poole A.M."/>
            <person name="Pritham E.J."/>
            <person name="Richards T.A."/>
            <person name="Rocap G."/>
            <person name="Roy S.W."/>
            <person name="Sarai C."/>
            <person name="Schaack S."/>
            <person name="Shirato S."/>
            <person name="Slamovits C.H."/>
            <person name="Spencer D.F."/>
            <person name="Suzuki S."/>
            <person name="Worden A.Z."/>
            <person name="Zauner S."/>
            <person name="Barry K."/>
            <person name="Bell C."/>
            <person name="Bharti A.K."/>
            <person name="Crow J.A."/>
            <person name="Grimwood J."/>
            <person name="Kramer R."/>
            <person name="Lindquist E."/>
            <person name="Lucas S."/>
            <person name="Salamov A."/>
            <person name="McFadden G.I."/>
            <person name="Lane C.E."/>
            <person name="Keeling P.J."/>
            <person name="Gray M.W."/>
            <person name="Grigoriev I.V."/>
            <person name="Archibald J.M."/>
        </authorList>
    </citation>
    <scope>NUCLEOTIDE SEQUENCE</scope>
    <source>
        <strain evidence="5">CCMP2712</strain>
    </source>
</reference>
<dbReference type="EnsemblProtists" id="EKX39529">
    <property type="protein sequence ID" value="EKX39529"/>
    <property type="gene ID" value="GUITHDRAFT_114496"/>
</dbReference>
<accession>L1IUF0</accession>
<dbReference type="RefSeq" id="XP_005826509.1">
    <property type="nucleotide sequence ID" value="XM_005826452.1"/>
</dbReference>
<name>L1IUF0_GUITC</name>
<reference evidence="3 5" key="1">
    <citation type="journal article" date="2012" name="Nature">
        <title>Algal genomes reveal evolutionary mosaicism and the fate of nucleomorphs.</title>
        <authorList>
            <consortium name="DOE Joint Genome Institute"/>
            <person name="Curtis B.A."/>
            <person name="Tanifuji G."/>
            <person name="Burki F."/>
            <person name="Gruber A."/>
            <person name="Irimia M."/>
            <person name="Maruyama S."/>
            <person name="Arias M.C."/>
            <person name="Ball S.G."/>
            <person name="Gile G.H."/>
            <person name="Hirakawa Y."/>
            <person name="Hopkins J.F."/>
            <person name="Kuo A."/>
            <person name="Rensing S.A."/>
            <person name="Schmutz J."/>
            <person name="Symeonidi A."/>
            <person name="Elias M."/>
            <person name="Eveleigh R.J."/>
            <person name="Herman E.K."/>
            <person name="Klute M.J."/>
            <person name="Nakayama T."/>
            <person name="Obornik M."/>
            <person name="Reyes-Prieto A."/>
            <person name="Armbrust E.V."/>
            <person name="Aves S.J."/>
            <person name="Beiko R.G."/>
            <person name="Coutinho P."/>
            <person name="Dacks J.B."/>
            <person name="Durnford D.G."/>
            <person name="Fast N.M."/>
            <person name="Green B.R."/>
            <person name="Grisdale C.J."/>
            <person name="Hempel F."/>
            <person name="Henrissat B."/>
            <person name="Hoppner M.P."/>
            <person name="Ishida K."/>
            <person name="Kim E."/>
            <person name="Koreny L."/>
            <person name="Kroth P.G."/>
            <person name="Liu Y."/>
            <person name="Malik S.B."/>
            <person name="Maier U.G."/>
            <person name="McRose D."/>
            <person name="Mock T."/>
            <person name="Neilson J.A."/>
            <person name="Onodera N.T."/>
            <person name="Poole A.M."/>
            <person name="Pritham E.J."/>
            <person name="Richards T.A."/>
            <person name="Rocap G."/>
            <person name="Roy S.W."/>
            <person name="Sarai C."/>
            <person name="Schaack S."/>
            <person name="Shirato S."/>
            <person name="Slamovits C.H."/>
            <person name="Spencer D.F."/>
            <person name="Suzuki S."/>
            <person name="Worden A.Z."/>
            <person name="Zauner S."/>
            <person name="Barry K."/>
            <person name="Bell C."/>
            <person name="Bharti A.K."/>
            <person name="Crow J.A."/>
            <person name="Grimwood J."/>
            <person name="Kramer R."/>
            <person name="Lindquist E."/>
            <person name="Lucas S."/>
            <person name="Salamov A."/>
            <person name="McFadden G.I."/>
            <person name="Lane C.E."/>
            <person name="Keeling P.J."/>
            <person name="Gray M.W."/>
            <person name="Grigoriev I.V."/>
            <person name="Archibald J.M."/>
        </authorList>
    </citation>
    <scope>NUCLEOTIDE SEQUENCE</scope>
    <source>
        <strain evidence="3 5">CCMP2712</strain>
    </source>
</reference>
<evidence type="ECO:0008006" key="6">
    <source>
        <dbReference type="Google" id="ProtNLM"/>
    </source>
</evidence>
<evidence type="ECO:0000313" key="3">
    <source>
        <dbReference type="EMBL" id="EKX39529.1"/>
    </source>
</evidence>
<organism evidence="3">
    <name type="scientific">Guillardia theta (strain CCMP2712)</name>
    <name type="common">Cryptophyte</name>
    <dbReference type="NCBI Taxonomy" id="905079"/>
    <lineage>
        <taxon>Eukaryota</taxon>
        <taxon>Cryptophyceae</taxon>
        <taxon>Pyrenomonadales</taxon>
        <taxon>Geminigeraceae</taxon>
        <taxon>Guillardia</taxon>
    </lineage>
</organism>
<sequence>MARGWGKVLLPQADRKATRLVKSSSSRIDDSSLPAQLRLIREVRALSELILLMDKERRLEAMERLERIQSVVDEILPLFRSNSVPSDISTSAYDRTKDGLLKQCAEQEKMIKLLSNKCAMLRKDLDVQTSELERWRRVVGVQPLSAAEVPESKQDMQRGAGEKTASLRQFQSAISVWDDEKLVASSKTLQSTAELQDSSHTQEFEQGISIDYTEEDSHTDNDSKKQEERSSILKDLLPLGKFDTIEKFILDASRWSKKNIVCQATSILIVAIAENGATIQAVQHGTLVQRRITKESRRDANEGIVLNAARTGKSKRLFLSEKTAVMNMDIDLIGLSSELLRHVGMSCTAHVLSINRLRHTSASACLNKEVLDLHQQRDKYDLARSAAISLKRLLQTDRSFMRMGGHELTTRLLIRDKSQREITLLWKPQNGMKAIRAALMKRSILRNDDEVTNPSDLTQTSNAKPREPASCLMVPAFNRDQEVEGILQVMKRGLNSRFDKTDVLSFLCCGVRLSKARQVWVIETLVQHVGVALQNIDIRESSASNWLNKIETFEYSVMGSVVSAIRTLLECEHVEIVPFLETPAGARVSPYLIEEQKFIPAHQLSVTSLRKSAAQKVAIDRTLFIVKDSETASRIRSVKIANEVATFLRNCNEFARVHKEVERHKNSLNKYMSEIKVDHCAIMSVGSYCPFVLCHQYAVKLFKKTTLSYNIEESMVNAMAADFACLYLYDEENKLLRWVPVGVQKEDLDAYKCHDTGFAATEAQDSVAGAVALRAKKLEVSKGKVLHNKAEPRSWYPDLLYFLSSFQCQGNASGPMRSLVAGSMLCYPVIGSNGKVVGVLQVARLAESSPESTCTWPQPFSKRSKEILDLVIEFLRGLLLNLLCQVEKQDRQPQVSGFPTQEIIANDRLVVKVIAGKGRLMQLKMLYNRVCFNMVQKTQKWMLANFDANQVLIYLLDEREMTFELFYQDKSFIADLESGFAWRAMNERVLKNSKISENKFVNKDKIADFQKKRIEFSLNTGKLSAPALFIEALTAELERRIHCMLYSVYIFDGSDAWTVVRGESEPIRFPFRGSGIFNVVVDNYSTMKQPFYINNNAANDQDYHDPYAGNRRIKSVSILAIPLVSSVSTKKRGTKDQEPDEQADPALMSVVKSAMNNRTEEFFGVLVLTNRLEERSRVHAMNCQAELGSHRLLDAETGLLAHLQSRAWKNHGDESLFRSLSSKKNAKGLMIRKFTDGDVDLVQALVQNAVAGFDCSNLSSEQPPAGVRLQRVESSAEGGRVTFND</sequence>
<dbReference type="Proteomes" id="UP000011087">
    <property type="component" value="Unassembled WGS sequence"/>
</dbReference>
<protein>
    <recommendedName>
        <fullName evidence="6">GAF domain-containing protein</fullName>
    </recommendedName>
</protein>
<feature type="region of interest" description="Disordered" evidence="2">
    <location>
        <begin position="1262"/>
        <end position="1285"/>
    </location>
</feature>
<dbReference type="HOGENOM" id="CLU_262776_0_0_1"/>
<gene>
    <name evidence="3" type="ORF">GUITHDRAFT_114496</name>
</gene>
<dbReference type="Gene3D" id="3.30.450.40">
    <property type="match status" value="2"/>
</dbReference>
<evidence type="ECO:0000313" key="5">
    <source>
        <dbReference type="Proteomes" id="UP000011087"/>
    </source>
</evidence>
<keyword evidence="5" id="KW-1185">Reference proteome</keyword>
<evidence type="ECO:0000256" key="1">
    <source>
        <dbReference type="SAM" id="Coils"/>
    </source>
</evidence>
<dbReference type="GeneID" id="17296242"/>
<feature type="coiled-coil region" evidence="1">
    <location>
        <begin position="97"/>
        <end position="124"/>
    </location>
</feature>
<dbReference type="InterPro" id="IPR029016">
    <property type="entry name" value="GAF-like_dom_sf"/>
</dbReference>
<dbReference type="SUPFAM" id="SSF55781">
    <property type="entry name" value="GAF domain-like"/>
    <property type="match status" value="1"/>
</dbReference>
<reference evidence="4" key="3">
    <citation type="submission" date="2015-06" db="UniProtKB">
        <authorList>
            <consortium name="EnsemblProtists"/>
        </authorList>
    </citation>
    <scope>IDENTIFICATION</scope>
</reference>
<dbReference type="KEGG" id="gtt:GUITHDRAFT_114496"/>
<evidence type="ECO:0000313" key="4">
    <source>
        <dbReference type="EnsemblProtists" id="EKX39529"/>
    </source>
</evidence>
<evidence type="ECO:0000256" key="2">
    <source>
        <dbReference type="SAM" id="MobiDB-lite"/>
    </source>
</evidence>
<proteinExistence type="predicted"/>
<dbReference type="EMBL" id="JH993039">
    <property type="protein sequence ID" value="EKX39529.1"/>
    <property type="molecule type" value="Genomic_DNA"/>
</dbReference>